<evidence type="ECO:0000313" key="1">
    <source>
        <dbReference type="EMBL" id="GME27115.1"/>
    </source>
</evidence>
<dbReference type="EMBL" id="BSXG01000034">
    <property type="protein sequence ID" value="GME27115.1"/>
    <property type="molecule type" value="Genomic_DNA"/>
</dbReference>
<sequence length="183" mass="19048">MRKNESEVQELVNLHALQEWSSGRATFGLAENIQLLGPLLNELRALTDSGGRHTRVVQEFEAWTARAEATWAARAEGSVAVVEGLGDGWKVEVGALARKAAALARDAERLAAAAAGSSISFVVTGCRALVGGMVRELALMRRAEGAAGEGEARFVEAGLQGTAAAAAAAAAGWGAPEQGWRQV</sequence>
<reference evidence="1" key="1">
    <citation type="submission" date="2024-09" db="EMBL/GenBank/DDBJ databases">
        <title>Draft Genome Sequences of Neofusicoccum parvum.</title>
        <authorList>
            <person name="Ashida A."/>
            <person name="Camagna M."/>
            <person name="Tanaka A."/>
            <person name="Takemoto D."/>
        </authorList>
    </citation>
    <scope>NUCLEOTIDE SEQUENCE</scope>
    <source>
        <strain evidence="1">PPO83</strain>
    </source>
</reference>
<organism evidence="1 2">
    <name type="scientific">Neofusicoccum parvum</name>
    <dbReference type="NCBI Taxonomy" id="310453"/>
    <lineage>
        <taxon>Eukaryota</taxon>
        <taxon>Fungi</taxon>
        <taxon>Dikarya</taxon>
        <taxon>Ascomycota</taxon>
        <taxon>Pezizomycotina</taxon>
        <taxon>Dothideomycetes</taxon>
        <taxon>Dothideomycetes incertae sedis</taxon>
        <taxon>Botryosphaeriales</taxon>
        <taxon>Botryosphaeriaceae</taxon>
        <taxon>Neofusicoccum</taxon>
    </lineage>
</organism>
<accession>A0ACB5S309</accession>
<keyword evidence="2" id="KW-1185">Reference proteome</keyword>
<name>A0ACB5S309_9PEZI</name>
<evidence type="ECO:0000313" key="2">
    <source>
        <dbReference type="Proteomes" id="UP001165186"/>
    </source>
</evidence>
<proteinExistence type="predicted"/>
<comment type="caution">
    <text evidence="1">The sequence shown here is derived from an EMBL/GenBank/DDBJ whole genome shotgun (WGS) entry which is preliminary data.</text>
</comment>
<gene>
    <name evidence="1" type="primary">g3435</name>
    <name evidence="1" type="ORF">NpPPO83_00003435</name>
</gene>
<dbReference type="Proteomes" id="UP001165186">
    <property type="component" value="Unassembled WGS sequence"/>
</dbReference>
<protein>
    <submittedName>
        <fullName evidence="1">Uncharacterized protein LTHEOB_10243</fullName>
    </submittedName>
</protein>